<feature type="compositionally biased region" description="Low complexity" evidence="1">
    <location>
        <begin position="349"/>
        <end position="363"/>
    </location>
</feature>
<protein>
    <recommendedName>
        <fullName evidence="4">Rgp1-domain-containing protein</fullName>
    </recommendedName>
</protein>
<dbReference type="Proteomes" id="UP000812966">
    <property type="component" value="Unassembled WGS sequence"/>
</dbReference>
<feature type="region of interest" description="Disordered" evidence="1">
    <location>
        <begin position="554"/>
        <end position="580"/>
    </location>
</feature>
<dbReference type="InterPro" id="IPR014848">
    <property type="entry name" value="Rgp1"/>
</dbReference>
<proteinExistence type="predicted"/>
<keyword evidence="3" id="KW-1185">Reference proteome</keyword>
<dbReference type="EMBL" id="JABELV010000023">
    <property type="protein sequence ID" value="KAG7562945.1"/>
    <property type="molecule type" value="Genomic_DNA"/>
</dbReference>
<dbReference type="AlphaFoldDB" id="A0A8K0JR34"/>
<sequence length="792" mass="85399">MRRSLSTTANTSHDKDEPLVQITVKPTRSFFFSGELFEAIITIENVRTKNARQGGTSSGSRMAVDRARASIDVFAQKDGAGYEPRRSSAVELGPRRLGMIGKQDHGDDQEVDLPAKSGPVTSLPVTPKKKSQLGGRSQSMDFTNLNDQTNGSIPSLPAGSAIPRSHPHARQISIATLPPSPARSAFGDGITSPTSPGASSPIARTPGLERIDESETGRQEINGVSAGDGNGDGIEKPEMQRNGSSSSEVSATSAATFGLSRLSFDANIPRTHRQSSSFSRSASALRLQTATLDDGSLTVLWAQTRLVGRFTPSSAYIPPDPLLPLKSLMLHQPVGSGSLPSFSPSAGQSATSPTSPALSRSSSRWNLSFGTGTLAGQGDPTLTGSLWGLAKGLIGSGSGGSLEEERRKVWNSRELPVLESMKSLLGVEIRLGPLESRSFTYKLELPETLAPTFRGKALRFAYELSLSLNIASSGYGASAKQKIHEVTVPIRVFPSVNDTGRPGIYDILDPIVHKRDQGIVTEPNEKSHAAIPGQSRDRQQDLVRLQQYAQRLTDVNANLPIPPDETDVEKASDEERLSADDSITRHIRSSKPAHFDIHKHGEPVAEIDLARSAYRAGEPITGVVKVNEDGWRLQVLKVAATLITEEVIPESLLPPSPMHGDVVQPNLRRTVANDSNGFVSHLNRLNFRLDIPLDVTPSTALKAGPEGHQGGVNWLIQVHFLMRKRWTRHHRHSSSVPVRVDDSPLPSPGLGRANIDKPTDRTEVVHCTIPVIIYPGQRHVEPVGQVVVLSSQ</sequence>
<feature type="compositionally biased region" description="Basic and acidic residues" evidence="1">
    <location>
        <begin position="207"/>
        <end position="218"/>
    </location>
</feature>
<evidence type="ECO:0000313" key="2">
    <source>
        <dbReference type="EMBL" id="KAG7562945.1"/>
    </source>
</evidence>
<reference evidence="2" key="1">
    <citation type="submission" date="2020-04" db="EMBL/GenBank/DDBJ databases">
        <title>Analysis of mating type loci in Filobasidium floriforme.</title>
        <authorList>
            <person name="Nowrousian M."/>
        </authorList>
    </citation>
    <scope>NUCLEOTIDE SEQUENCE</scope>
    <source>
        <strain evidence="2">CBS 6242</strain>
    </source>
</reference>
<feature type="region of interest" description="Disordered" evidence="1">
    <location>
        <begin position="731"/>
        <end position="756"/>
    </location>
</feature>
<feature type="compositionally biased region" description="Polar residues" evidence="1">
    <location>
        <begin position="339"/>
        <end position="348"/>
    </location>
</feature>
<dbReference type="OrthoDB" id="1918at2759"/>
<dbReference type="Pfam" id="PF08737">
    <property type="entry name" value="Rgp1"/>
    <property type="match status" value="1"/>
</dbReference>
<feature type="region of interest" description="Disordered" evidence="1">
    <location>
        <begin position="339"/>
        <end position="363"/>
    </location>
</feature>
<feature type="compositionally biased region" description="Polar residues" evidence="1">
    <location>
        <begin position="134"/>
        <end position="153"/>
    </location>
</feature>
<comment type="caution">
    <text evidence="2">The sequence shown here is derived from an EMBL/GenBank/DDBJ whole genome shotgun (WGS) entry which is preliminary data.</text>
</comment>
<evidence type="ECO:0008006" key="4">
    <source>
        <dbReference type="Google" id="ProtNLM"/>
    </source>
</evidence>
<evidence type="ECO:0000256" key="1">
    <source>
        <dbReference type="SAM" id="MobiDB-lite"/>
    </source>
</evidence>
<organism evidence="2 3">
    <name type="scientific">Filobasidium floriforme</name>
    <dbReference type="NCBI Taxonomy" id="5210"/>
    <lineage>
        <taxon>Eukaryota</taxon>
        <taxon>Fungi</taxon>
        <taxon>Dikarya</taxon>
        <taxon>Basidiomycota</taxon>
        <taxon>Agaricomycotina</taxon>
        <taxon>Tremellomycetes</taxon>
        <taxon>Filobasidiales</taxon>
        <taxon>Filobasidiaceae</taxon>
        <taxon>Filobasidium</taxon>
    </lineage>
</organism>
<name>A0A8K0JR34_9TREE</name>
<evidence type="ECO:0000313" key="3">
    <source>
        <dbReference type="Proteomes" id="UP000812966"/>
    </source>
</evidence>
<accession>A0A8K0JR34</accession>
<dbReference type="PANTHER" id="PTHR12507">
    <property type="entry name" value="REDUCED GROWTH PHENOTYPE 1 RGP1, YEAST -RELATED"/>
    <property type="match status" value="1"/>
</dbReference>
<gene>
    <name evidence="2" type="ORF">FFLO_01635</name>
</gene>
<feature type="region of interest" description="Disordered" evidence="1">
    <location>
        <begin position="100"/>
        <end position="252"/>
    </location>
</feature>
<feature type="compositionally biased region" description="Basic and acidic residues" evidence="1">
    <location>
        <begin position="568"/>
        <end position="580"/>
    </location>
</feature>